<name>A0A8J8SJG3_9FIRM</name>
<dbReference type="Gene3D" id="3.40.190.10">
    <property type="entry name" value="Periplasmic binding protein-like II"/>
    <property type="match status" value="2"/>
</dbReference>
<dbReference type="GO" id="GO:0042597">
    <property type="term" value="C:periplasmic space"/>
    <property type="evidence" value="ECO:0007669"/>
    <property type="project" value="UniProtKB-SubCell"/>
</dbReference>
<comment type="similarity">
    <text evidence="2">Belongs to the bacterial solute-binding protein SsuA/TauA family.</text>
</comment>
<proteinExistence type="inferred from homology"/>
<evidence type="ECO:0000259" key="4">
    <source>
        <dbReference type="Pfam" id="PF09084"/>
    </source>
</evidence>
<dbReference type="PANTHER" id="PTHR30024:SF47">
    <property type="entry name" value="TAURINE-BINDING PERIPLASMIC PROTEIN"/>
    <property type="match status" value="1"/>
</dbReference>
<dbReference type="KEGG" id="vpy:HZI73_06890"/>
<evidence type="ECO:0000256" key="1">
    <source>
        <dbReference type="ARBA" id="ARBA00004418"/>
    </source>
</evidence>
<dbReference type="Proteomes" id="UP000683246">
    <property type="component" value="Chromosome"/>
</dbReference>
<accession>A0A8J8SJG3</accession>
<organism evidence="5 6">
    <name type="scientific">Vallitalea pronyensis</name>
    <dbReference type="NCBI Taxonomy" id="1348613"/>
    <lineage>
        <taxon>Bacteria</taxon>
        <taxon>Bacillati</taxon>
        <taxon>Bacillota</taxon>
        <taxon>Clostridia</taxon>
        <taxon>Lachnospirales</taxon>
        <taxon>Vallitaleaceae</taxon>
        <taxon>Vallitalea</taxon>
    </lineage>
</organism>
<evidence type="ECO:0000313" key="5">
    <source>
        <dbReference type="EMBL" id="QUI25616.1"/>
    </source>
</evidence>
<dbReference type="PANTHER" id="PTHR30024">
    <property type="entry name" value="ALIPHATIC SULFONATES-BINDING PROTEIN-RELATED"/>
    <property type="match status" value="1"/>
</dbReference>
<evidence type="ECO:0000256" key="3">
    <source>
        <dbReference type="ARBA" id="ARBA00022729"/>
    </source>
</evidence>
<dbReference type="AlphaFoldDB" id="A0A8J8SJG3"/>
<dbReference type="SUPFAM" id="SSF53850">
    <property type="entry name" value="Periplasmic binding protein-like II"/>
    <property type="match status" value="1"/>
</dbReference>
<keyword evidence="6" id="KW-1185">Reference proteome</keyword>
<comment type="subcellular location">
    <subcellularLocation>
        <location evidence="1">Periplasm</location>
    </subcellularLocation>
</comment>
<gene>
    <name evidence="5" type="ORF">HZI73_06890</name>
</gene>
<dbReference type="Pfam" id="PF09084">
    <property type="entry name" value="NMT1"/>
    <property type="match status" value="1"/>
</dbReference>
<feature type="domain" description="SsuA/THI5-like" evidence="4">
    <location>
        <begin position="33"/>
        <end position="241"/>
    </location>
</feature>
<sequence length="322" mass="36227">MLVTMTTLLNGCNRNTNLITVRLNEVVHSIFYAPQYVAMEKGFFRDEGLDIELTTGWGADKSMTALISNNADIAFMGPEASIYVKNEGKEDFVINFAQLTQRAGNFLIGRTQEDFDWDTIKGKTIIGGRPGGMPQMVLEYILKINNIDPHADVEILTNIDYTATAGSFIGGTGDYTAEFEPSASKIENEGKGYVVTSLGIESGLVPYTAYMAERSYMKANPDVIQKFTNAIYRGQLWVEEHTPEEIAKVIKPQFKDTDMDLLVQIIDRYKRQDTWRKDPYFEKAGMDLLQNILDTAGELDARVKYDEIVTTEFAEEAIKNIE</sequence>
<reference evidence="5" key="1">
    <citation type="submission" date="2020-07" db="EMBL/GenBank/DDBJ databases">
        <title>Vallitalea pronyensis genome.</title>
        <authorList>
            <person name="Postec A."/>
        </authorList>
    </citation>
    <scope>NUCLEOTIDE SEQUENCE</scope>
    <source>
        <strain evidence="5">FatNI3</strain>
    </source>
</reference>
<evidence type="ECO:0000313" key="6">
    <source>
        <dbReference type="Proteomes" id="UP000683246"/>
    </source>
</evidence>
<evidence type="ECO:0000256" key="2">
    <source>
        <dbReference type="ARBA" id="ARBA00010742"/>
    </source>
</evidence>
<keyword evidence="3" id="KW-0732">Signal</keyword>
<dbReference type="EMBL" id="CP058649">
    <property type="protein sequence ID" value="QUI25616.1"/>
    <property type="molecule type" value="Genomic_DNA"/>
</dbReference>
<protein>
    <submittedName>
        <fullName evidence="5">ABC transporter substrate-binding protein</fullName>
    </submittedName>
</protein>
<dbReference type="InterPro" id="IPR015168">
    <property type="entry name" value="SsuA/THI5"/>
</dbReference>